<keyword evidence="2" id="KW-0812">Transmembrane</keyword>
<sequence length="197" mass="22205">MGREGVTHLSPHQPPRRPEKTREAPFHYLSRSVSLELVRMSPNTNTYTAQQQATLRQAHDMVTIYYLRRPENLKGLDPNGDVQHIATMLAQLDPQGIYRGGQTVALNNTPEMKRVKLHAQRAGAVRRDLKRMVDNSRSSGGHDVGASDDQGLDLVCIAAVLICLGFVFFILFACIAHHMYLRREAARDRGDYYDGYS</sequence>
<organism evidence="3 4">
    <name type="scientific">Phyllosticta citribraziliensis</name>
    <dbReference type="NCBI Taxonomy" id="989973"/>
    <lineage>
        <taxon>Eukaryota</taxon>
        <taxon>Fungi</taxon>
        <taxon>Dikarya</taxon>
        <taxon>Ascomycota</taxon>
        <taxon>Pezizomycotina</taxon>
        <taxon>Dothideomycetes</taxon>
        <taxon>Dothideomycetes incertae sedis</taxon>
        <taxon>Botryosphaeriales</taxon>
        <taxon>Phyllostictaceae</taxon>
        <taxon>Phyllosticta</taxon>
    </lineage>
</organism>
<evidence type="ECO:0000256" key="1">
    <source>
        <dbReference type="SAM" id="MobiDB-lite"/>
    </source>
</evidence>
<dbReference type="GeneID" id="92032787"/>
<keyword evidence="2" id="KW-1133">Transmembrane helix</keyword>
<dbReference type="EMBL" id="JBBPEH010000004">
    <property type="protein sequence ID" value="KAK7540040.1"/>
    <property type="molecule type" value="Genomic_DNA"/>
</dbReference>
<keyword evidence="4" id="KW-1185">Reference proteome</keyword>
<feature type="region of interest" description="Disordered" evidence="1">
    <location>
        <begin position="1"/>
        <end position="23"/>
    </location>
</feature>
<gene>
    <name evidence="3" type="ORF">J3D65DRAFT_620582</name>
</gene>
<name>A0ABR1LXX7_9PEZI</name>
<comment type="caution">
    <text evidence="3">The sequence shown here is derived from an EMBL/GenBank/DDBJ whole genome shotgun (WGS) entry which is preliminary data.</text>
</comment>
<proteinExistence type="predicted"/>
<evidence type="ECO:0000313" key="3">
    <source>
        <dbReference type="EMBL" id="KAK7540040.1"/>
    </source>
</evidence>
<feature type="transmembrane region" description="Helical" evidence="2">
    <location>
        <begin position="157"/>
        <end position="180"/>
    </location>
</feature>
<dbReference type="Proteomes" id="UP001360953">
    <property type="component" value="Unassembled WGS sequence"/>
</dbReference>
<dbReference type="RefSeq" id="XP_066657311.1">
    <property type="nucleotide sequence ID" value="XM_066799881.1"/>
</dbReference>
<keyword evidence="2" id="KW-0472">Membrane</keyword>
<reference evidence="3 4" key="1">
    <citation type="submission" date="2024-04" db="EMBL/GenBank/DDBJ databases">
        <title>Phyllosticta paracitricarpa is synonymous to the EU quarantine fungus P. citricarpa based on phylogenomic analyses.</title>
        <authorList>
            <consortium name="Lawrence Berkeley National Laboratory"/>
            <person name="Van ingen-buijs V.A."/>
            <person name="Van westerhoven A.C."/>
            <person name="Haridas S."/>
            <person name="Skiadas P."/>
            <person name="Martin F."/>
            <person name="Groenewald J.Z."/>
            <person name="Crous P.W."/>
            <person name="Seidl M.F."/>
        </authorList>
    </citation>
    <scope>NUCLEOTIDE SEQUENCE [LARGE SCALE GENOMIC DNA]</scope>
    <source>
        <strain evidence="3 4">CPC 17464</strain>
    </source>
</reference>
<protein>
    <submittedName>
        <fullName evidence="3">Uncharacterized protein</fullName>
    </submittedName>
</protein>
<evidence type="ECO:0000313" key="4">
    <source>
        <dbReference type="Proteomes" id="UP001360953"/>
    </source>
</evidence>
<evidence type="ECO:0000256" key="2">
    <source>
        <dbReference type="SAM" id="Phobius"/>
    </source>
</evidence>
<accession>A0ABR1LXX7</accession>